<dbReference type="InterPro" id="IPR027417">
    <property type="entry name" value="P-loop_NTPase"/>
</dbReference>
<dbReference type="Proteomes" id="UP000320888">
    <property type="component" value="Unassembled WGS sequence"/>
</dbReference>
<evidence type="ECO:0008006" key="3">
    <source>
        <dbReference type="Google" id="ProtNLM"/>
    </source>
</evidence>
<proteinExistence type="predicted"/>
<comment type="caution">
    <text evidence="1">The sequence shown here is derived from an EMBL/GenBank/DDBJ whole genome shotgun (WGS) entry which is preliminary data.</text>
</comment>
<evidence type="ECO:0000313" key="2">
    <source>
        <dbReference type="Proteomes" id="UP000320888"/>
    </source>
</evidence>
<evidence type="ECO:0000313" key="1">
    <source>
        <dbReference type="EMBL" id="TSB42676.1"/>
    </source>
</evidence>
<gene>
    <name evidence="1" type="ORF">FNZ23_08690</name>
</gene>
<dbReference type="EMBL" id="VKLS01000066">
    <property type="protein sequence ID" value="TSB42676.1"/>
    <property type="molecule type" value="Genomic_DNA"/>
</dbReference>
<dbReference type="RefSeq" id="WP_143941185.1">
    <property type="nucleotide sequence ID" value="NZ_VKLS01000066.1"/>
</dbReference>
<name>A0A553ZMZ6_9ACTN</name>
<reference evidence="1 2" key="1">
    <citation type="submission" date="2019-07" db="EMBL/GenBank/DDBJ databases">
        <title>Draft genome for Streptomyces benahoarensis MZ03-48.</title>
        <authorList>
            <person name="Gonzalez-Pimentel J.L."/>
        </authorList>
    </citation>
    <scope>NUCLEOTIDE SEQUENCE [LARGE SCALE GENOMIC DNA]</scope>
    <source>
        <strain evidence="1 2">MZ03-48</strain>
    </source>
</reference>
<protein>
    <recommendedName>
        <fullName evidence="3">MinD-like ATPase involved in chromosome partitioning or flagellar assembly</fullName>
    </recommendedName>
</protein>
<accession>A0A553ZMZ6</accession>
<dbReference type="OrthoDB" id="5243870at2"/>
<dbReference type="Gene3D" id="3.40.50.300">
    <property type="entry name" value="P-loop containing nucleotide triphosphate hydrolases"/>
    <property type="match status" value="1"/>
</dbReference>
<sequence length="275" mass="28214">MTLIALAADKGAPGVTTTALALSAVWPRRALLAEVDPAGGDLVYRNVAAHGGALDPNLGLLSLAATARRGLVAEQVWDHVQPMSGGLDVLVGLGTSEQAAGVSGLWATLGRAFVELGESPRGAADVIADCGRLGMDSPAAELLADVSVLLLVSGPEPEQLARVRDRAAALSAQPPGGPRAAVPGVPSVGVLLVAEPSRAARLAGEVDAMLRRAQARAQVIGTIARDPVGAARLAGRRGGRVDRTLLIRSARQVVRDLYRRYGAAWLRGPGPEAGR</sequence>
<dbReference type="AlphaFoldDB" id="A0A553ZMZ6"/>
<keyword evidence="2" id="KW-1185">Reference proteome</keyword>
<organism evidence="1 2">
    <name type="scientific">Streptomyces benahoarensis</name>
    <dbReference type="NCBI Taxonomy" id="2595054"/>
    <lineage>
        <taxon>Bacteria</taxon>
        <taxon>Bacillati</taxon>
        <taxon>Actinomycetota</taxon>
        <taxon>Actinomycetes</taxon>
        <taxon>Kitasatosporales</taxon>
        <taxon>Streptomycetaceae</taxon>
        <taxon>Streptomyces</taxon>
    </lineage>
</organism>